<dbReference type="EMBL" id="CP171845">
    <property type="protein sequence ID" value="XKQ43472.1"/>
    <property type="molecule type" value="Genomic_DNA"/>
</dbReference>
<evidence type="ECO:0000313" key="2">
    <source>
        <dbReference type="Proteomes" id="UP000076193"/>
    </source>
</evidence>
<organism evidence="1 2">
    <name type="scientific">Rhizobium leguminosarum</name>
    <dbReference type="NCBI Taxonomy" id="384"/>
    <lineage>
        <taxon>Bacteria</taxon>
        <taxon>Pseudomonadati</taxon>
        <taxon>Pseudomonadota</taxon>
        <taxon>Alphaproteobacteria</taxon>
        <taxon>Hyphomicrobiales</taxon>
        <taxon>Rhizobiaceae</taxon>
        <taxon>Rhizobium/Agrobacterium group</taxon>
        <taxon>Rhizobium</taxon>
    </lineage>
</organism>
<accession>A0ACD5FE23</accession>
<protein>
    <submittedName>
        <fullName evidence="1">Uncharacterized protein</fullName>
    </submittedName>
</protein>
<gene>
    <name evidence="1" type="ORF">A4A59_028265</name>
</gene>
<dbReference type="Proteomes" id="UP000076193">
    <property type="component" value="Plasmid unnamed1"/>
</dbReference>
<keyword evidence="1" id="KW-0614">Plasmid</keyword>
<proteinExistence type="predicted"/>
<geneLocation type="plasmid" evidence="1 2">
    <name>unnamed1</name>
</geneLocation>
<sequence length="59" mass="6415">MTVLTALLADLAAFRPRSNQLGNLGMQEGDCLFVVHSAPQSPHPGHKAAKYYLLPIQLL</sequence>
<evidence type="ECO:0000313" key="1">
    <source>
        <dbReference type="EMBL" id="XKQ43472.1"/>
    </source>
</evidence>
<reference evidence="1" key="1">
    <citation type="submission" date="2024-10" db="EMBL/GenBank/DDBJ databases">
        <title>Strain of Rhizobium-related bacteria isolated fromm roots of Vavilovia formosa.</title>
        <authorList>
            <person name="Kimeklis A."/>
            <person name="Afonin A."/>
        </authorList>
    </citation>
    <scope>NUCLEOTIDE SEQUENCE</scope>
    <source>
        <strain evidence="1">Vaf12</strain>
    </source>
</reference>
<name>A0ACD5FE23_RHILE</name>